<keyword evidence="1" id="KW-0812">Transmembrane</keyword>
<gene>
    <name evidence="2" type="ORF">GCM10010995_12500</name>
</gene>
<evidence type="ECO:0000313" key="3">
    <source>
        <dbReference type="Proteomes" id="UP000636949"/>
    </source>
</evidence>
<dbReference type="AlphaFoldDB" id="A0A8J2Z484"/>
<reference evidence="2" key="2">
    <citation type="submission" date="2020-09" db="EMBL/GenBank/DDBJ databases">
        <authorList>
            <person name="Sun Q."/>
            <person name="Zhou Y."/>
        </authorList>
    </citation>
    <scope>NUCLEOTIDE SEQUENCE</scope>
    <source>
        <strain evidence="2">CGMCC 1.15758</strain>
    </source>
</reference>
<feature type="transmembrane region" description="Helical" evidence="1">
    <location>
        <begin position="7"/>
        <end position="24"/>
    </location>
</feature>
<sequence length="415" mass="46651">MLNKEEHVNYIYFMIVFIFLVFNIEKSYLAVRVVTPEIVDMQHPATIYFSESMDEIVNVSGQSLSMLSKSEQALTENGRYVVWKKEYVSAYPLLKSVPDFFGKDEIRQALKTKALQKVKLNARFGYGAQIKDLDILLLGYIMEFSSTDHSSIMVDIEERSCVLWKQSQQGKIQIAFKAGCASESAMIRGDKGWKKALKGIYFGINTEGVKQLKGGQWRLVSATVSPRISLAVKNIISKHNKELSAKLADDKSMQFSFHFPPNSLTLNIPYFATLQTLSGESKPQIELTNSLNNEGDYTASLSGNRLLHFKTNQSIIGVNILVECDIEIQDDEALLCGLYNKEKDTYNKLLLEVNECDSLGVCVDNQGQWLSPHKTVRLNHLDASFFELNMLAPGLAKNVSGDYISTVTIMAKAEF</sequence>
<dbReference type="EMBL" id="BMJS01000011">
    <property type="protein sequence ID" value="GGF96753.1"/>
    <property type="molecule type" value="Genomic_DNA"/>
</dbReference>
<reference evidence="2" key="1">
    <citation type="journal article" date="2014" name="Int. J. Syst. Evol. Microbiol.">
        <title>Complete genome sequence of Corynebacterium casei LMG S-19264T (=DSM 44701T), isolated from a smear-ripened cheese.</title>
        <authorList>
            <consortium name="US DOE Joint Genome Institute (JGI-PGF)"/>
            <person name="Walter F."/>
            <person name="Albersmeier A."/>
            <person name="Kalinowski J."/>
            <person name="Ruckert C."/>
        </authorList>
    </citation>
    <scope>NUCLEOTIDE SEQUENCE</scope>
    <source>
        <strain evidence="2">CGMCC 1.15758</strain>
    </source>
</reference>
<accession>A0A8J2Z484</accession>
<evidence type="ECO:0000256" key="1">
    <source>
        <dbReference type="SAM" id="Phobius"/>
    </source>
</evidence>
<name>A0A8J2Z484_9GAMM</name>
<protein>
    <submittedName>
        <fullName evidence="2">Uncharacterized protein</fullName>
    </submittedName>
</protein>
<dbReference type="RefSeq" id="WP_117002429.1">
    <property type="nucleotide sequence ID" value="NZ_BMJS01000011.1"/>
</dbReference>
<dbReference type="Proteomes" id="UP000636949">
    <property type="component" value="Unassembled WGS sequence"/>
</dbReference>
<keyword evidence="1" id="KW-1133">Transmembrane helix</keyword>
<comment type="caution">
    <text evidence="2">The sequence shown here is derived from an EMBL/GenBank/DDBJ whole genome shotgun (WGS) entry which is preliminary data.</text>
</comment>
<organism evidence="2 3">
    <name type="scientific">Cysteiniphilum litorale</name>
    <dbReference type="NCBI Taxonomy" id="2056700"/>
    <lineage>
        <taxon>Bacteria</taxon>
        <taxon>Pseudomonadati</taxon>
        <taxon>Pseudomonadota</taxon>
        <taxon>Gammaproteobacteria</taxon>
        <taxon>Thiotrichales</taxon>
        <taxon>Fastidiosibacteraceae</taxon>
        <taxon>Cysteiniphilum</taxon>
    </lineage>
</organism>
<proteinExistence type="predicted"/>
<keyword evidence="3" id="KW-1185">Reference proteome</keyword>
<keyword evidence="1" id="KW-0472">Membrane</keyword>
<evidence type="ECO:0000313" key="2">
    <source>
        <dbReference type="EMBL" id="GGF96753.1"/>
    </source>
</evidence>